<dbReference type="EMBL" id="JAEILD010000040">
    <property type="protein sequence ID" value="MBI6649269.1"/>
    <property type="molecule type" value="Genomic_DNA"/>
</dbReference>
<evidence type="ECO:0000259" key="6">
    <source>
        <dbReference type="Pfam" id="PF14464"/>
    </source>
</evidence>
<gene>
    <name evidence="7" type="ORF">YA0849_09655</name>
</gene>
<reference evidence="7 8" key="1">
    <citation type="submission" date="2020-12" db="EMBL/GenBank/DDBJ databases">
        <title>Comparative genomic insights into the epidemiology and virulence of plant pathogenic Pseudomonads from Turkey.</title>
        <authorList>
            <person name="Dillon M."/>
            <person name="Ruiz-Bedoya T."/>
            <person name="Bendalovic-Torma C."/>
            <person name="Guttman K.M."/>
            <person name="Kwak H."/>
            <person name="Middleton M.A."/>
            <person name="Wang P.W."/>
            <person name="Horuz S."/>
            <person name="Aysan Y."/>
            <person name="Guttman D.S."/>
        </authorList>
    </citation>
    <scope>NUCLEOTIDE SEQUENCE [LARGE SCALE GENOMIC DNA]</scope>
    <source>
        <strain evidence="7 8">S4_EA_3a</strain>
    </source>
</reference>
<accession>A0ABS0VCP1</accession>
<feature type="domain" description="JAB" evidence="6">
    <location>
        <begin position="38"/>
        <end position="137"/>
    </location>
</feature>
<keyword evidence="3" id="KW-0378">Hydrolase</keyword>
<evidence type="ECO:0000256" key="5">
    <source>
        <dbReference type="ARBA" id="ARBA00023049"/>
    </source>
</evidence>
<sequence>MQFMSSWATGDRRTLLHFTDSTLETFCQHIQVIDTACEAGGILLGSVHGAHMIIDEATAPTEYDKRFRCLFERMPFGHESIALARWTGSNGTIRYLGEWHTHSEDHPHPSGLDRSEWNRLSAKRRDKRPMIAVIVGRKSLYAELVPKSGRGLVLAPVE</sequence>
<evidence type="ECO:0000256" key="1">
    <source>
        <dbReference type="ARBA" id="ARBA00022670"/>
    </source>
</evidence>
<keyword evidence="5" id="KW-0482">Metalloprotease</keyword>
<keyword evidence="8" id="KW-1185">Reference proteome</keyword>
<evidence type="ECO:0000256" key="4">
    <source>
        <dbReference type="ARBA" id="ARBA00022833"/>
    </source>
</evidence>
<comment type="caution">
    <text evidence="7">The sequence shown here is derived from an EMBL/GenBank/DDBJ whole genome shotgun (WGS) entry which is preliminary data.</text>
</comment>
<evidence type="ECO:0000256" key="3">
    <source>
        <dbReference type="ARBA" id="ARBA00022801"/>
    </source>
</evidence>
<evidence type="ECO:0000313" key="8">
    <source>
        <dbReference type="Proteomes" id="UP000614123"/>
    </source>
</evidence>
<dbReference type="InterPro" id="IPR028090">
    <property type="entry name" value="JAB_dom_prok"/>
</dbReference>
<name>A0ABS0VCP1_PSEVE</name>
<evidence type="ECO:0000313" key="7">
    <source>
        <dbReference type="EMBL" id="MBI6649269.1"/>
    </source>
</evidence>
<dbReference type="SUPFAM" id="SSF102712">
    <property type="entry name" value="JAB1/MPN domain"/>
    <property type="match status" value="1"/>
</dbReference>
<dbReference type="Gene3D" id="3.40.140.10">
    <property type="entry name" value="Cytidine Deaminase, domain 2"/>
    <property type="match status" value="1"/>
</dbReference>
<keyword evidence="1" id="KW-0645">Protease</keyword>
<dbReference type="Proteomes" id="UP000614123">
    <property type="component" value="Unassembled WGS sequence"/>
</dbReference>
<dbReference type="Pfam" id="PF14464">
    <property type="entry name" value="Prok-JAB"/>
    <property type="match status" value="1"/>
</dbReference>
<evidence type="ECO:0000256" key="2">
    <source>
        <dbReference type="ARBA" id="ARBA00022723"/>
    </source>
</evidence>
<proteinExistence type="predicted"/>
<dbReference type="RefSeq" id="WP_080727730.1">
    <property type="nucleotide sequence ID" value="NZ_JAEILD010000040.1"/>
</dbReference>
<organism evidence="7 8">
    <name type="scientific">Pseudomonas veronii</name>
    <dbReference type="NCBI Taxonomy" id="76761"/>
    <lineage>
        <taxon>Bacteria</taxon>
        <taxon>Pseudomonadati</taxon>
        <taxon>Pseudomonadota</taxon>
        <taxon>Gammaproteobacteria</taxon>
        <taxon>Pseudomonadales</taxon>
        <taxon>Pseudomonadaceae</taxon>
        <taxon>Pseudomonas</taxon>
    </lineage>
</organism>
<keyword evidence="4" id="KW-0862">Zinc</keyword>
<protein>
    <submittedName>
        <fullName evidence="7">Mov34/MPN/PAD-1 family protein</fullName>
    </submittedName>
</protein>
<keyword evidence="2" id="KW-0479">Metal-binding</keyword>